<keyword evidence="9" id="KW-1133">Transmembrane helix</keyword>
<dbReference type="PANTHER" id="PTHR45869">
    <property type="entry name" value="C-REACTIVE PROTEIN-RELATED"/>
    <property type="match status" value="1"/>
</dbReference>
<evidence type="ECO:0000256" key="4">
    <source>
        <dbReference type="ARBA" id="ARBA00022723"/>
    </source>
</evidence>
<dbReference type="InterPro" id="IPR001759">
    <property type="entry name" value="PTX_dom"/>
</dbReference>
<feature type="transmembrane region" description="Helical" evidence="9">
    <location>
        <begin position="40"/>
        <end position="62"/>
    </location>
</feature>
<keyword evidence="9" id="KW-0472">Membrane</keyword>
<feature type="domain" description="Pentraxin (PTX)" evidence="10">
    <location>
        <begin position="9"/>
        <end position="180"/>
    </location>
</feature>
<evidence type="ECO:0000256" key="6">
    <source>
        <dbReference type="ARBA" id="ARBA00022837"/>
    </source>
</evidence>
<evidence type="ECO:0000256" key="7">
    <source>
        <dbReference type="ARBA" id="ARBA00023157"/>
    </source>
</evidence>
<keyword evidence="3" id="KW-0964">Secreted</keyword>
<sequence>MFYKYRVDSQNHHRKVIFFCFCMLIFLFHCIERFNIDTNIVAPLIYNLSYIIYLTMISAGALQTSTGTTTFSLSIQAFFQQWPGLHAESWQSICTTWDSESELVQLWLNGKPSIKKFIGGLVITDPVEQDSHGGGFDINQCFVGMMSDVHLNFTPGNVINWRALEFEATGRVLVENKLTCE</sequence>
<evidence type="ECO:0000259" key="10">
    <source>
        <dbReference type="SMART" id="SM00159"/>
    </source>
</evidence>
<dbReference type="Gene3D" id="2.60.120.200">
    <property type="match status" value="1"/>
</dbReference>
<evidence type="ECO:0000256" key="2">
    <source>
        <dbReference type="ARBA" id="ARBA00004613"/>
    </source>
</evidence>
<accession>A0A3B4GJ63</accession>
<keyword evidence="5" id="KW-0732">Signal</keyword>
<keyword evidence="6" id="KW-0106">Calcium</keyword>
<dbReference type="InterPro" id="IPR013320">
    <property type="entry name" value="ConA-like_dom_sf"/>
</dbReference>
<evidence type="ECO:0000256" key="5">
    <source>
        <dbReference type="ARBA" id="ARBA00022729"/>
    </source>
</evidence>
<keyword evidence="9" id="KW-0812">Transmembrane</keyword>
<dbReference type="AlphaFoldDB" id="A0A3B4GJ63"/>
<evidence type="ECO:0000256" key="3">
    <source>
        <dbReference type="ARBA" id="ARBA00022525"/>
    </source>
</evidence>
<keyword evidence="4" id="KW-0479">Metal-binding</keyword>
<feature type="transmembrane region" description="Helical" evidence="9">
    <location>
        <begin position="16"/>
        <end position="34"/>
    </location>
</feature>
<reference evidence="11" key="1">
    <citation type="submission" date="2023-09" db="UniProtKB">
        <authorList>
            <consortium name="Ensembl"/>
        </authorList>
    </citation>
    <scope>IDENTIFICATION</scope>
</reference>
<evidence type="ECO:0000256" key="1">
    <source>
        <dbReference type="ARBA" id="ARBA00001913"/>
    </source>
</evidence>
<dbReference type="STRING" id="303518.ENSPNYP00000022985"/>
<dbReference type="GO" id="GO:0046872">
    <property type="term" value="F:metal ion binding"/>
    <property type="evidence" value="ECO:0007669"/>
    <property type="project" value="UniProtKB-KW"/>
</dbReference>
<dbReference type="InterPro" id="IPR051005">
    <property type="entry name" value="Pentraxin_domain"/>
</dbReference>
<comment type="cofactor">
    <cofactor evidence="1">
        <name>Ca(2+)</name>
        <dbReference type="ChEBI" id="CHEBI:29108"/>
    </cofactor>
</comment>
<organism evidence="11">
    <name type="scientific">Pundamilia nyererei</name>
    <dbReference type="NCBI Taxonomy" id="303518"/>
    <lineage>
        <taxon>Eukaryota</taxon>
        <taxon>Metazoa</taxon>
        <taxon>Chordata</taxon>
        <taxon>Craniata</taxon>
        <taxon>Vertebrata</taxon>
        <taxon>Euteleostomi</taxon>
        <taxon>Actinopterygii</taxon>
        <taxon>Neopterygii</taxon>
        <taxon>Teleostei</taxon>
        <taxon>Neoteleostei</taxon>
        <taxon>Acanthomorphata</taxon>
        <taxon>Ovalentaria</taxon>
        <taxon>Cichlomorphae</taxon>
        <taxon>Cichliformes</taxon>
        <taxon>Cichlidae</taxon>
        <taxon>African cichlids</taxon>
        <taxon>Pseudocrenilabrinae</taxon>
        <taxon>Haplochromini</taxon>
        <taxon>Pundamilia</taxon>
    </lineage>
</organism>
<dbReference type="SMART" id="SM00159">
    <property type="entry name" value="PTX"/>
    <property type="match status" value="1"/>
</dbReference>
<keyword evidence="7" id="KW-1015">Disulfide bond</keyword>
<dbReference type="SUPFAM" id="SSF49899">
    <property type="entry name" value="Concanavalin A-like lectins/glucanases"/>
    <property type="match status" value="1"/>
</dbReference>
<evidence type="ECO:0000256" key="9">
    <source>
        <dbReference type="SAM" id="Phobius"/>
    </source>
</evidence>
<comment type="subcellular location">
    <subcellularLocation>
        <location evidence="2">Secreted</location>
    </subcellularLocation>
</comment>
<dbReference type="PANTHER" id="PTHR45869:SF7">
    <property type="entry name" value="C-REACTIVE PROTEIN"/>
    <property type="match status" value="1"/>
</dbReference>
<comment type="similarity">
    <text evidence="8">Belongs to the pentraxin family.</text>
</comment>
<dbReference type="GO" id="GO:0005576">
    <property type="term" value="C:extracellular region"/>
    <property type="evidence" value="ECO:0007669"/>
    <property type="project" value="UniProtKB-SubCell"/>
</dbReference>
<proteinExistence type="inferred from homology"/>
<dbReference type="Pfam" id="PF00354">
    <property type="entry name" value="Pentaxin"/>
    <property type="match status" value="1"/>
</dbReference>
<evidence type="ECO:0000313" key="11">
    <source>
        <dbReference type="Ensembl" id="ENSPNYP00000022985.1"/>
    </source>
</evidence>
<protein>
    <recommendedName>
        <fullName evidence="10">Pentraxin (PTX) domain-containing protein</fullName>
    </recommendedName>
</protein>
<name>A0A3B4GJ63_9CICH</name>
<evidence type="ECO:0000256" key="8">
    <source>
        <dbReference type="ARBA" id="ARBA00038102"/>
    </source>
</evidence>
<dbReference type="GeneTree" id="ENSGT01120000272693"/>
<dbReference type="Ensembl" id="ENSPNYT00000023551.1">
    <property type="protein sequence ID" value="ENSPNYP00000022985.1"/>
    <property type="gene ID" value="ENSPNYG00000017328.1"/>
</dbReference>